<evidence type="ECO:0000256" key="8">
    <source>
        <dbReference type="ARBA" id="ARBA00022792"/>
    </source>
</evidence>
<gene>
    <name evidence="21" type="primary">cox2</name>
</gene>
<dbReference type="CDD" id="cd13912">
    <property type="entry name" value="CcO_II_C"/>
    <property type="match status" value="1"/>
</dbReference>
<dbReference type="SUPFAM" id="SSF81464">
    <property type="entry name" value="Cytochrome c oxidase subunit II-like, transmembrane region"/>
    <property type="match status" value="1"/>
</dbReference>
<keyword evidence="10" id="KW-1278">Translocase</keyword>
<evidence type="ECO:0000256" key="17">
    <source>
        <dbReference type="RuleBase" id="RU000457"/>
    </source>
</evidence>
<accession>D1GL02</accession>
<dbReference type="PROSITE" id="PS50857">
    <property type="entry name" value="COX2_CUA"/>
    <property type="match status" value="1"/>
</dbReference>
<comment type="subcellular location">
    <subcellularLocation>
        <location evidence="1 17">Mitochondrion inner membrane</location>
        <topology evidence="1 17">Multi-pass membrane protein</topology>
    </subcellularLocation>
</comment>
<dbReference type="GO" id="GO:0005507">
    <property type="term" value="F:copper ion binding"/>
    <property type="evidence" value="ECO:0007669"/>
    <property type="project" value="InterPro"/>
</dbReference>
<protein>
    <recommendedName>
        <fullName evidence="3 17">Cytochrome c oxidase subunit 2</fullName>
    </recommendedName>
</protein>
<evidence type="ECO:0000256" key="6">
    <source>
        <dbReference type="ARBA" id="ARBA00022692"/>
    </source>
</evidence>
<keyword evidence="7 17" id="KW-0479">Metal-binding</keyword>
<keyword evidence="14 17" id="KW-0496">Mitochondrion</keyword>
<keyword evidence="8 17" id="KW-0999">Mitochondrion inner membrane</keyword>
<dbReference type="InterPro" id="IPR036257">
    <property type="entry name" value="Cyt_c_oxidase_su2_TM_sf"/>
</dbReference>
<evidence type="ECO:0000256" key="3">
    <source>
        <dbReference type="ARBA" id="ARBA00015946"/>
    </source>
</evidence>
<dbReference type="InterPro" id="IPR002429">
    <property type="entry name" value="CcO_II-like_C"/>
</dbReference>
<keyword evidence="9" id="KW-0460">Magnesium</keyword>
<evidence type="ECO:0000256" key="4">
    <source>
        <dbReference type="ARBA" id="ARBA00022448"/>
    </source>
</evidence>
<dbReference type="GO" id="GO:0042773">
    <property type="term" value="P:ATP synthesis coupled electron transport"/>
    <property type="evidence" value="ECO:0007669"/>
    <property type="project" value="TreeGrafter"/>
</dbReference>
<dbReference type="EMBL" id="FN313539">
    <property type="protein sequence ID" value="CAX68861.1"/>
    <property type="molecule type" value="Genomic_DNA"/>
</dbReference>
<proteinExistence type="inferred from homology"/>
<reference evidence="21" key="1">
    <citation type="journal article" date="2009" name="Mol. Biol. Evol.">
        <title>Hyper-variability of ascidian mitochondrial gene order: exposing the myth of deuterostome organelle genome stability.</title>
        <authorList>
            <person name="Gissi C."/>
            <person name="Pesole G."/>
            <person name="Mastrototaro F."/>
            <person name="Iannelli F."/>
            <person name="Guida V."/>
            <person name="Griggio F."/>
        </authorList>
    </citation>
    <scope>NUCLEOTIDE SEQUENCE</scope>
    <source>
        <tissue evidence="21">Single colony</tissue>
    </source>
</reference>
<evidence type="ECO:0000256" key="18">
    <source>
        <dbReference type="SAM" id="Phobius"/>
    </source>
</evidence>
<keyword evidence="5 17" id="KW-0679">Respiratory chain</keyword>
<evidence type="ECO:0000256" key="5">
    <source>
        <dbReference type="ARBA" id="ARBA00022660"/>
    </source>
</evidence>
<evidence type="ECO:0000256" key="2">
    <source>
        <dbReference type="ARBA" id="ARBA00007866"/>
    </source>
</evidence>
<dbReference type="Pfam" id="PF00116">
    <property type="entry name" value="COX2"/>
    <property type="match status" value="1"/>
</dbReference>
<dbReference type="SUPFAM" id="SSF49503">
    <property type="entry name" value="Cupredoxins"/>
    <property type="match status" value="1"/>
</dbReference>
<evidence type="ECO:0000256" key="11">
    <source>
        <dbReference type="ARBA" id="ARBA00022982"/>
    </source>
</evidence>
<comment type="catalytic activity">
    <reaction evidence="16">
        <text>4 Fe(II)-[cytochrome c] + O2 + 8 H(+)(in) = 4 Fe(III)-[cytochrome c] + 2 H2O + 4 H(+)(out)</text>
        <dbReference type="Rhea" id="RHEA:11436"/>
        <dbReference type="Rhea" id="RHEA-COMP:10350"/>
        <dbReference type="Rhea" id="RHEA-COMP:14399"/>
        <dbReference type="ChEBI" id="CHEBI:15377"/>
        <dbReference type="ChEBI" id="CHEBI:15378"/>
        <dbReference type="ChEBI" id="CHEBI:15379"/>
        <dbReference type="ChEBI" id="CHEBI:29033"/>
        <dbReference type="ChEBI" id="CHEBI:29034"/>
        <dbReference type="EC" id="7.1.1.9"/>
    </reaction>
    <physiologicalReaction direction="left-to-right" evidence="16">
        <dbReference type="Rhea" id="RHEA:11437"/>
    </physiologicalReaction>
</comment>
<dbReference type="GO" id="GO:0004129">
    <property type="term" value="F:cytochrome-c oxidase activity"/>
    <property type="evidence" value="ECO:0007669"/>
    <property type="project" value="UniProtKB-EC"/>
</dbReference>
<dbReference type="PANTHER" id="PTHR22888">
    <property type="entry name" value="CYTOCHROME C OXIDASE, SUBUNIT II"/>
    <property type="match status" value="1"/>
</dbReference>
<dbReference type="PROSITE" id="PS00078">
    <property type="entry name" value="COX2"/>
    <property type="match status" value="1"/>
</dbReference>
<evidence type="ECO:0000259" key="20">
    <source>
        <dbReference type="PROSITE" id="PS50999"/>
    </source>
</evidence>
<geneLocation type="mitochondrion" evidence="21"/>
<dbReference type="InterPro" id="IPR011759">
    <property type="entry name" value="Cyt_c_oxidase_su2_TM_dom"/>
</dbReference>
<comment type="similarity">
    <text evidence="2 17">Belongs to the cytochrome c oxidase subunit 2 family.</text>
</comment>
<evidence type="ECO:0000256" key="12">
    <source>
        <dbReference type="ARBA" id="ARBA00022989"/>
    </source>
</evidence>
<evidence type="ECO:0000256" key="10">
    <source>
        <dbReference type="ARBA" id="ARBA00022967"/>
    </source>
</evidence>
<evidence type="ECO:0000256" key="15">
    <source>
        <dbReference type="ARBA" id="ARBA00023136"/>
    </source>
</evidence>
<dbReference type="Gene3D" id="2.60.40.420">
    <property type="entry name" value="Cupredoxins - blue copper proteins"/>
    <property type="match status" value="1"/>
</dbReference>
<dbReference type="InterPro" id="IPR008972">
    <property type="entry name" value="Cupredoxin"/>
</dbReference>
<name>D1GL02_9ASCI</name>
<keyword evidence="15 17" id="KW-0472">Membrane</keyword>
<feature type="transmembrane region" description="Helical" evidence="18">
    <location>
        <begin position="91"/>
        <end position="111"/>
    </location>
</feature>
<dbReference type="InterPro" id="IPR034210">
    <property type="entry name" value="CcO_II_C"/>
</dbReference>
<keyword evidence="11 17" id="KW-0249">Electron transport</keyword>
<evidence type="ECO:0000256" key="7">
    <source>
        <dbReference type="ARBA" id="ARBA00022723"/>
    </source>
</evidence>
<evidence type="ECO:0000259" key="19">
    <source>
        <dbReference type="PROSITE" id="PS50857"/>
    </source>
</evidence>
<evidence type="ECO:0000256" key="9">
    <source>
        <dbReference type="ARBA" id="ARBA00022842"/>
    </source>
</evidence>
<organism evidence="21">
    <name type="scientific">Diplosoma listerianum</name>
    <dbReference type="NCBI Taxonomy" id="168635"/>
    <lineage>
        <taxon>Eukaryota</taxon>
        <taxon>Metazoa</taxon>
        <taxon>Chordata</taxon>
        <taxon>Tunicata</taxon>
        <taxon>Ascidiacea</taxon>
        <taxon>Aplousobranchia</taxon>
        <taxon>Didemnidae</taxon>
        <taxon>Diplosoma</taxon>
    </lineage>
</organism>
<keyword evidence="12 18" id="KW-1133">Transmembrane helix</keyword>
<feature type="domain" description="Cytochrome oxidase subunit II copper A binding" evidence="19">
    <location>
        <begin position="119"/>
        <end position="256"/>
    </location>
</feature>
<comment type="cofactor">
    <cofactor evidence="17">
        <name>Cu cation</name>
        <dbReference type="ChEBI" id="CHEBI:23378"/>
    </cofactor>
    <text evidence="17">Binds a copper A center.</text>
</comment>
<dbReference type="Pfam" id="PF02790">
    <property type="entry name" value="COX2_TM"/>
    <property type="match status" value="1"/>
</dbReference>
<dbReference type="PANTHER" id="PTHR22888:SF9">
    <property type="entry name" value="CYTOCHROME C OXIDASE SUBUNIT 2"/>
    <property type="match status" value="1"/>
</dbReference>
<dbReference type="FunFam" id="2.60.40.420:FF:000001">
    <property type="entry name" value="Cytochrome c oxidase subunit 2"/>
    <property type="match status" value="1"/>
</dbReference>
<evidence type="ECO:0000256" key="1">
    <source>
        <dbReference type="ARBA" id="ARBA00004448"/>
    </source>
</evidence>
<evidence type="ECO:0000313" key="21">
    <source>
        <dbReference type="EMBL" id="CAX68861.1"/>
    </source>
</evidence>
<keyword evidence="13 17" id="KW-0186">Copper</keyword>
<dbReference type="InterPro" id="IPR045187">
    <property type="entry name" value="CcO_II"/>
</dbReference>
<dbReference type="PRINTS" id="PR01166">
    <property type="entry name" value="CYCOXIDASEII"/>
</dbReference>
<sequence>MKKLIMIKGDSINIMFFLMKKKIFLLMMYGRMNLMDGVSMVSQNMMMFHQFCLSIIMTILVGVCLLSFICIKKKNLPVKILYNASVVEFTWTVLPMFFLLSLGGPCFYMLYSIEGEVTNYSMDVKITGHQWYWSYEGNDYLGKSFSFDSYMKDLNELKMGHSRLLEVDNHLLLPYKHNIRLLITSSDVLHSWALPKMALKVDAIPGRLNMMSIRSMTPGSFYGQCSEICGVNHSFMPIHVQFTHFFSDLTNVYTNDQLKIMNMYYYEKMKYIIYKKKLEEYYRNKAEALKNIKPKINNEMDDYDELYKYNYSI</sequence>
<evidence type="ECO:0000256" key="13">
    <source>
        <dbReference type="ARBA" id="ARBA00023008"/>
    </source>
</evidence>
<feature type="domain" description="Cytochrome oxidase subunit II transmembrane region profile" evidence="20">
    <location>
        <begin position="26"/>
        <end position="117"/>
    </location>
</feature>
<keyword evidence="4 17" id="KW-0813">Transport</keyword>
<dbReference type="PROSITE" id="PS50999">
    <property type="entry name" value="COX2_TM"/>
    <property type="match status" value="1"/>
</dbReference>
<evidence type="ECO:0000256" key="16">
    <source>
        <dbReference type="ARBA" id="ARBA00049512"/>
    </source>
</evidence>
<dbReference type="GO" id="GO:0005743">
    <property type="term" value="C:mitochondrial inner membrane"/>
    <property type="evidence" value="ECO:0007669"/>
    <property type="project" value="UniProtKB-SubCell"/>
</dbReference>
<dbReference type="AlphaFoldDB" id="D1GL02"/>
<keyword evidence="6 17" id="KW-0812">Transmembrane</keyword>
<dbReference type="InterPro" id="IPR001505">
    <property type="entry name" value="Copper_CuA"/>
</dbReference>
<dbReference type="Gene3D" id="1.10.287.90">
    <property type="match status" value="1"/>
</dbReference>
<evidence type="ECO:0000256" key="14">
    <source>
        <dbReference type="ARBA" id="ARBA00023128"/>
    </source>
</evidence>
<comment type="function">
    <text evidence="17">Component of the cytochrome c oxidase, the last enzyme in the mitochondrial electron transport chain which drives oxidative phosphorylation. The respiratory chain contains 3 multisubunit complexes succinate dehydrogenase (complex II, CII), ubiquinol-cytochrome c oxidoreductase (cytochrome b-c1 complex, complex III, CIII) and cytochrome c oxidase (complex IV, CIV), that cooperate to transfer electrons derived from NADH and succinate to molecular oxygen, creating an electrochemical gradient over the inner membrane that drives transmembrane transport and the ATP synthase. Cytochrome c oxidase is the component of the respiratory chain that catalyzes the reduction of oxygen to water. Electrons originating from reduced cytochrome c in the intermembrane space (IMS) are transferred via the dinuclear copper A center (CU(A)) of subunit 2 and heme A of subunit 1 to the active site in subunit 1, a binuclear center (BNC) formed by heme A3 and copper B (CU(B)). The BNC reduces molecular oxygen to 2 water molecules using 4 electrons from cytochrome c in the IMS and 4 protons from the mitochondrial matrix.</text>
</comment>